<dbReference type="SUPFAM" id="SSF53850">
    <property type="entry name" value="Periplasmic binding protein-like II"/>
    <property type="match status" value="1"/>
</dbReference>
<feature type="domain" description="Ionotropic glutamate receptor C-terminal" evidence="3">
    <location>
        <begin position="28"/>
        <end position="249"/>
    </location>
</feature>
<dbReference type="Proteomes" id="UP000653156">
    <property type="component" value="Chromosome"/>
</dbReference>
<dbReference type="InterPro" id="IPR001320">
    <property type="entry name" value="Iontro_rcpt_C"/>
</dbReference>
<organism evidence="4 5">
    <name type="scientific">Paralysiella testudinis</name>
    <dbReference type="NCBI Taxonomy" id="2809020"/>
    <lineage>
        <taxon>Bacteria</taxon>
        <taxon>Pseudomonadati</taxon>
        <taxon>Pseudomonadota</taxon>
        <taxon>Betaproteobacteria</taxon>
        <taxon>Neisseriales</taxon>
        <taxon>Neisseriaceae</taxon>
        <taxon>Paralysiella</taxon>
    </lineage>
</organism>
<keyword evidence="1" id="KW-0732">Signal</keyword>
<dbReference type="GO" id="GO:0016020">
    <property type="term" value="C:membrane"/>
    <property type="evidence" value="ECO:0007669"/>
    <property type="project" value="InterPro"/>
</dbReference>
<dbReference type="GO" id="GO:0015276">
    <property type="term" value="F:ligand-gated monoatomic ion channel activity"/>
    <property type="evidence" value="ECO:0007669"/>
    <property type="project" value="InterPro"/>
</dbReference>
<reference evidence="4" key="1">
    <citation type="submission" date="2021-02" db="EMBL/GenBank/DDBJ databases">
        <title>Neisseriaceae sp. 26B isolated from the cloaca of a Common Toad-headed Turtle (Mesoclemmys nasuta).</title>
        <authorList>
            <person name="Spergser J."/>
            <person name="Busse H.-J."/>
        </authorList>
    </citation>
    <scope>NUCLEOTIDE SEQUENCE</scope>
    <source>
        <strain evidence="4">26B</strain>
    </source>
</reference>
<dbReference type="InterPro" id="IPR001638">
    <property type="entry name" value="Solute-binding_3/MltF_N"/>
</dbReference>
<dbReference type="AlphaFoldDB" id="A0A892ZEL4"/>
<dbReference type="CDD" id="cd13624">
    <property type="entry name" value="PBP2_Arg_Lys_His"/>
    <property type="match status" value="1"/>
</dbReference>
<dbReference type="PANTHER" id="PTHR35936:SF17">
    <property type="entry name" value="ARGININE-BINDING EXTRACELLULAR PROTEIN ARTP"/>
    <property type="match status" value="1"/>
</dbReference>
<name>A0A892ZEL4_9NEIS</name>
<evidence type="ECO:0000259" key="2">
    <source>
        <dbReference type="SMART" id="SM00062"/>
    </source>
</evidence>
<dbReference type="Pfam" id="PF00497">
    <property type="entry name" value="SBP_bac_3"/>
    <property type="match status" value="1"/>
</dbReference>
<evidence type="ECO:0000256" key="1">
    <source>
        <dbReference type="ARBA" id="ARBA00022729"/>
    </source>
</evidence>
<dbReference type="Gene3D" id="3.40.190.10">
    <property type="entry name" value="Periplasmic binding protein-like II"/>
    <property type="match status" value="2"/>
</dbReference>
<dbReference type="RefSeq" id="WP_230338333.1">
    <property type="nucleotide sequence ID" value="NZ_CP069798.1"/>
</dbReference>
<proteinExistence type="predicted"/>
<dbReference type="SMART" id="SM00079">
    <property type="entry name" value="PBPe"/>
    <property type="match status" value="1"/>
</dbReference>
<dbReference type="KEGG" id="ptes:JQU52_09950"/>
<evidence type="ECO:0000259" key="3">
    <source>
        <dbReference type="SMART" id="SM00079"/>
    </source>
</evidence>
<dbReference type="PANTHER" id="PTHR35936">
    <property type="entry name" value="MEMBRANE-BOUND LYTIC MUREIN TRANSGLYCOSYLASE F"/>
    <property type="match status" value="1"/>
</dbReference>
<feature type="domain" description="Solute-binding protein family 3/N-terminal" evidence="2">
    <location>
        <begin position="28"/>
        <end position="250"/>
    </location>
</feature>
<evidence type="ECO:0000313" key="4">
    <source>
        <dbReference type="EMBL" id="QRQ81050.1"/>
    </source>
</evidence>
<keyword evidence="5" id="KW-1185">Reference proteome</keyword>
<dbReference type="SMART" id="SM00062">
    <property type="entry name" value="PBPb"/>
    <property type="match status" value="1"/>
</dbReference>
<gene>
    <name evidence="4" type="ORF">JQU52_09950</name>
</gene>
<protein>
    <submittedName>
        <fullName evidence="4">Basic amino acid ABC transporter substrate-binding protein</fullName>
    </submittedName>
</protein>
<evidence type="ECO:0000313" key="5">
    <source>
        <dbReference type="Proteomes" id="UP000653156"/>
    </source>
</evidence>
<dbReference type="EMBL" id="CP069798">
    <property type="protein sequence ID" value="QRQ81050.1"/>
    <property type="molecule type" value="Genomic_DNA"/>
</dbReference>
<accession>A0A892ZEL4</accession>
<sequence length="250" mass="27676">MMAFLITSCSDTPVADTTASQPVAATTVYKVMTEPTYPPFVFRDQQDRPSGFDVDILNAIAQQQGFSLTYTSHPWQSIFNTLDQGQADIVSAGITITEARKERMDFSAPYFESRQMALLGAGAANSQSFADLKPMRLALKPGTTSDDMAKQQGLTEKATYENTTFLTIRKVMSGEADATIGDSGVMLYYQQAYPDAKLKTLTDNNLPPEEYGFVVRKGNTELQNKLNQGLQAIKSNGTYDRIYRQYFAKS</sequence>